<proteinExistence type="predicted"/>
<dbReference type="Proteomes" id="UP000178526">
    <property type="component" value="Unassembled WGS sequence"/>
</dbReference>
<name>A0A1F7RGK7_9BACT</name>
<evidence type="ECO:0000313" key="3">
    <source>
        <dbReference type="EMBL" id="OGL40705.1"/>
    </source>
</evidence>
<keyword evidence="1" id="KW-0472">Membrane</keyword>
<dbReference type="Gene3D" id="2.40.160.100">
    <property type="match status" value="1"/>
</dbReference>
<evidence type="ECO:0000259" key="2">
    <source>
        <dbReference type="Pfam" id="PF13372"/>
    </source>
</evidence>
<organism evidence="3 4">
    <name type="scientific">Candidatus Schekmanbacteria bacterium GWA2_38_11</name>
    <dbReference type="NCBI Taxonomy" id="1817876"/>
    <lineage>
        <taxon>Bacteria</taxon>
        <taxon>Candidatus Schekmaniibacteriota</taxon>
    </lineage>
</organism>
<dbReference type="InterPro" id="IPR053728">
    <property type="entry name" value="Alginate_Permeability_Chnl"/>
</dbReference>
<dbReference type="AlphaFoldDB" id="A0A1F7RGK7"/>
<keyword evidence="1" id="KW-0812">Transmembrane</keyword>
<accession>A0A1F7RGK7</accession>
<gene>
    <name evidence="3" type="ORF">A2042_06895</name>
</gene>
<dbReference type="Pfam" id="PF13372">
    <property type="entry name" value="Alginate_exp"/>
    <property type="match status" value="1"/>
</dbReference>
<evidence type="ECO:0000313" key="4">
    <source>
        <dbReference type="Proteomes" id="UP000178526"/>
    </source>
</evidence>
<keyword evidence="1" id="KW-1133">Transmembrane helix</keyword>
<comment type="caution">
    <text evidence="3">The sequence shown here is derived from an EMBL/GenBank/DDBJ whole genome shotgun (WGS) entry which is preliminary data.</text>
</comment>
<protein>
    <recommendedName>
        <fullName evidence="2">Alginate export domain-containing protein</fullName>
    </recommendedName>
</protein>
<feature type="domain" description="Alginate export" evidence="2">
    <location>
        <begin position="197"/>
        <end position="493"/>
    </location>
</feature>
<feature type="transmembrane region" description="Helical" evidence="1">
    <location>
        <begin position="21"/>
        <end position="43"/>
    </location>
</feature>
<sequence>MLKKLENFGEGLEMFKSKLKFCFANIMGFTIFFICLLYSRFVFADVEIYKFPRNIGTLSFSGEILGRYEYRDWFDPKPGFDNQYGFFFKRTRLGLRFNSEKINAFVQGQYIHLFNLPEHSIAPPPYGPLGLGAVYYAHNKNQGESPYRVFLKSAYINFNNPFNIGISGKFGRFDYIDGLEVMTDNKKFNFLKKIRIRHRLISSMDWTAIGRSFDGGEISYDHRKFNILAGITHPTQGGFDVDAGDAIENIDLLYSTFTIKRSELIPDTELRLFYIYYDDDRHVTQRVDNTMLPVSEANITVHTLGFSSLGIYKLGTGEMDLLLWTALQFGDWYELDHKAYALAAEIGYQFNNIPLKPWLRGGYFISSGDSDPKDGDHETFYQLLPSSWAYARFPFYNAMNSKDLFGMLILKPTDNLVLRSDWHFLWLDESDDGLYSGSGATQERGNIFGYLYRPSMEKEYVGNLLDISATLNVSKNLNFTAYYGHAFGGDVMNKLFKGKSDADYFYIETLIQF</sequence>
<dbReference type="EMBL" id="MGDB01000092">
    <property type="protein sequence ID" value="OGL40705.1"/>
    <property type="molecule type" value="Genomic_DNA"/>
</dbReference>
<dbReference type="InterPro" id="IPR025388">
    <property type="entry name" value="Alginate_export_dom"/>
</dbReference>
<reference evidence="3 4" key="1">
    <citation type="journal article" date="2016" name="Nat. Commun.">
        <title>Thousands of microbial genomes shed light on interconnected biogeochemical processes in an aquifer system.</title>
        <authorList>
            <person name="Anantharaman K."/>
            <person name="Brown C.T."/>
            <person name="Hug L.A."/>
            <person name="Sharon I."/>
            <person name="Castelle C.J."/>
            <person name="Probst A.J."/>
            <person name="Thomas B.C."/>
            <person name="Singh A."/>
            <person name="Wilkins M.J."/>
            <person name="Karaoz U."/>
            <person name="Brodie E.L."/>
            <person name="Williams K.H."/>
            <person name="Hubbard S.S."/>
            <person name="Banfield J.F."/>
        </authorList>
    </citation>
    <scope>NUCLEOTIDE SEQUENCE [LARGE SCALE GENOMIC DNA]</scope>
</reference>
<evidence type="ECO:0000256" key="1">
    <source>
        <dbReference type="SAM" id="Phobius"/>
    </source>
</evidence>